<name>A0ABR0PDZ2_GOSAR</name>
<proteinExistence type="predicted"/>
<dbReference type="EMBL" id="JARKNE010000007">
    <property type="protein sequence ID" value="KAK5819446.1"/>
    <property type="molecule type" value="Genomic_DNA"/>
</dbReference>
<evidence type="ECO:0000313" key="1">
    <source>
        <dbReference type="EMBL" id="KAK5819446.1"/>
    </source>
</evidence>
<accession>A0ABR0PDZ2</accession>
<comment type="caution">
    <text evidence="1">The sequence shown here is derived from an EMBL/GenBank/DDBJ whole genome shotgun (WGS) entry which is preliminary data.</text>
</comment>
<protein>
    <submittedName>
        <fullName evidence="1">Uncharacterized protein</fullName>
    </submittedName>
</protein>
<gene>
    <name evidence="1" type="ORF">PVK06_024447</name>
</gene>
<organism evidence="1 2">
    <name type="scientific">Gossypium arboreum</name>
    <name type="common">Tree cotton</name>
    <name type="synonym">Gossypium nanking</name>
    <dbReference type="NCBI Taxonomy" id="29729"/>
    <lineage>
        <taxon>Eukaryota</taxon>
        <taxon>Viridiplantae</taxon>
        <taxon>Streptophyta</taxon>
        <taxon>Embryophyta</taxon>
        <taxon>Tracheophyta</taxon>
        <taxon>Spermatophyta</taxon>
        <taxon>Magnoliopsida</taxon>
        <taxon>eudicotyledons</taxon>
        <taxon>Gunneridae</taxon>
        <taxon>Pentapetalae</taxon>
        <taxon>rosids</taxon>
        <taxon>malvids</taxon>
        <taxon>Malvales</taxon>
        <taxon>Malvaceae</taxon>
        <taxon>Malvoideae</taxon>
        <taxon>Gossypium</taxon>
    </lineage>
</organism>
<sequence>MAMTGRSSTGSTLRLGIIGCNPYLSTKHFFNGHGGRCQVPVMAQTRKQVVSAVVRGEDKTTSTQEVHISLHRRPSHTSPPTNPNVGSDTRACTATDDDADANTDAHTALDINTNAQGNTDILEIWGTLWLLAYSDPNTA</sequence>
<keyword evidence="2" id="KW-1185">Reference proteome</keyword>
<reference evidence="1 2" key="1">
    <citation type="submission" date="2023-03" db="EMBL/GenBank/DDBJ databases">
        <title>WGS of Gossypium arboreum.</title>
        <authorList>
            <person name="Yu D."/>
        </authorList>
    </citation>
    <scope>NUCLEOTIDE SEQUENCE [LARGE SCALE GENOMIC DNA]</scope>
    <source>
        <tissue evidence="1">Leaf</tissue>
    </source>
</reference>
<evidence type="ECO:0000313" key="2">
    <source>
        <dbReference type="Proteomes" id="UP001358586"/>
    </source>
</evidence>
<dbReference type="Proteomes" id="UP001358586">
    <property type="component" value="Chromosome 7"/>
</dbReference>